<dbReference type="Pfam" id="PF02776">
    <property type="entry name" value="TPP_enzyme_N"/>
    <property type="match status" value="1"/>
</dbReference>
<evidence type="ECO:0000259" key="4">
    <source>
        <dbReference type="Pfam" id="PF02776"/>
    </source>
</evidence>
<evidence type="ECO:0000256" key="2">
    <source>
        <dbReference type="ARBA" id="ARBA00023052"/>
    </source>
</evidence>
<dbReference type="InterPro" id="IPR011766">
    <property type="entry name" value="TPP_enzyme_TPP-bd"/>
</dbReference>
<keyword evidence="2" id="KW-0786">Thiamine pyrophosphate</keyword>
<accession>A0A1H3XDW7</accession>
<organism evidence="5 6">
    <name type="scientific">Pedobacter hartonius</name>
    <dbReference type="NCBI Taxonomy" id="425514"/>
    <lineage>
        <taxon>Bacteria</taxon>
        <taxon>Pseudomonadati</taxon>
        <taxon>Bacteroidota</taxon>
        <taxon>Sphingobacteriia</taxon>
        <taxon>Sphingobacteriales</taxon>
        <taxon>Sphingobacteriaceae</taxon>
        <taxon>Pedobacter</taxon>
    </lineage>
</organism>
<comment type="similarity">
    <text evidence="1">Belongs to the TPP enzyme family.</text>
</comment>
<keyword evidence="6" id="KW-1185">Reference proteome</keyword>
<dbReference type="SUPFAM" id="SSF52518">
    <property type="entry name" value="Thiamin diphosphate-binding fold (THDP-binding)"/>
    <property type="match status" value="2"/>
</dbReference>
<feature type="domain" description="Thiamine pyrophosphate enzyme TPP-binding" evidence="3">
    <location>
        <begin position="384"/>
        <end position="513"/>
    </location>
</feature>
<dbReference type="GO" id="GO:0000287">
    <property type="term" value="F:magnesium ion binding"/>
    <property type="evidence" value="ECO:0007669"/>
    <property type="project" value="InterPro"/>
</dbReference>
<sequence>MNGAEILVKTLIDNNVEVCFANPGPSEIHLVAAIKNSEKIRPVLALVEGVATGAADGYGRMAGKPAITMLHLGVGLMNGSTNLHNAKRAKTPLLNIVGDHPDTHLHYDAPLTTDIRAIAAHTSDCVYRVSNIRTLGSDTARALQATAENNGQVATLILPANVAWEEGAVPASTLPKKQKAQVDEQIVKQVRDAFKKRTRIALLLRDEALKDNGLRRAGKIAEATGARLFSDTFYPRIQRGAGYPMVTRLPYHTEDALAVLKEIDVLILVGAQPPISFFAYPGGSSSSLPATCKVITLSHPHEDGPAALEVLCSLLNVHEGNKGLITKLALPDLPKEGPLTPEGAMRIIGRLLPPQTVICDESISSGLPYYALTAAVQPHDMLQLTGGSIGCMLSASIGAAIACPDRKVLCLVGDGSAMYTIQALWTMARENLDITIVVYSNRNYAFLEQEMELMHVVTKKVKKPPMLYLGDPDLNWIKLSQSMGIEAAQAETTKEFYALFKTAMSGKRPFLIEAMI</sequence>
<dbReference type="Gene3D" id="3.40.50.1220">
    <property type="entry name" value="TPP-binding domain"/>
    <property type="match status" value="1"/>
</dbReference>
<dbReference type="GO" id="GO:0044281">
    <property type="term" value="P:small molecule metabolic process"/>
    <property type="evidence" value="ECO:0007669"/>
    <property type="project" value="UniProtKB-ARBA"/>
</dbReference>
<dbReference type="OrthoDB" id="4494979at2"/>
<dbReference type="STRING" id="425514.SAMN05443550_101566"/>
<dbReference type="CDD" id="cd07035">
    <property type="entry name" value="TPP_PYR_POX_like"/>
    <property type="match status" value="1"/>
</dbReference>
<dbReference type="PROSITE" id="PS00187">
    <property type="entry name" value="TPP_ENZYMES"/>
    <property type="match status" value="1"/>
</dbReference>
<dbReference type="Proteomes" id="UP000198850">
    <property type="component" value="Unassembled WGS sequence"/>
</dbReference>
<dbReference type="PANTHER" id="PTHR18968:SF86">
    <property type="entry name" value="ACETOLACTATE SYNTHASE LARGE SUBUNIT ILVX-RELATED"/>
    <property type="match status" value="1"/>
</dbReference>
<protein>
    <submittedName>
        <fullName evidence="5">Acetolactate synthase-1/2/3 large subunit</fullName>
    </submittedName>
</protein>
<dbReference type="InterPro" id="IPR012001">
    <property type="entry name" value="Thiamin_PyroP_enz_TPP-bd_dom"/>
</dbReference>
<dbReference type="EMBL" id="FNRA01000001">
    <property type="protein sequence ID" value="SDZ96802.1"/>
    <property type="molecule type" value="Genomic_DNA"/>
</dbReference>
<gene>
    <name evidence="5" type="ORF">SAMN05443550_101566</name>
</gene>
<dbReference type="InterPro" id="IPR029061">
    <property type="entry name" value="THDP-binding"/>
</dbReference>
<evidence type="ECO:0000259" key="3">
    <source>
        <dbReference type="Pfam" id="PF02775"/>
    </source>
</evidence>
<dbReference type="GO" id="GO:0003984">
    <property type="term" value="F:acetolactate synthase activity"/>
    <property type="evidence" value="ECO:0007669"/>
    <property type="project" value="TreeGrafter"/>
</dbReference>
<dbReference type="InterPro" id="IPR000399">
    <property type="entry name" value="TPP-bd_CS"/>
</dbReference>
<name>A0A1H3XDW7_9SPHI</name>
<evidence type="ECO:0000313" key="5">
    <source>
        <dbReference type="EMBL" id="SDZ96802.1"/>
    </source>
</evidence>
<dbReference type="CDD" id="cd02002">
    <property type="entry name" value="TPP_BFDC"/>
    <property type="match status" value="1"/>
</dbReference>
<dbReference type="RefSeq" id="WP_090554936.1">
    <property type="nucleotide sequence ID" value="NZ_FNRA01000001.1"/>
</dbReference>
<dbReference type="PANTHER" id="PTHR18968">
    <property type="entry name" value="THIAMINE PYROPHOSPHATE ENZYMES"/>
    <property type="match status" value="1"/>
</dbReference>
<reference evidence="5 6" key="1">
    <citation type="submission" date="2016-10" db="EMBL/GenBank/DDBJ databases">
        <authorList>
            <person name="de Groot N.N."/>
        </authorList>
    </citation>
    <scope>NUCLEOTIDE SEQUENCE [LARGE SCALE GENOMIC DNA]</scope>
    <source>
        <strain evidence="5 6">DSM 19033</strain>
    </source>
</reference>
<dbReference type="Gene3D" id="3.40.50.970">
    <property type="match status" value="2"/>
</dbReference>
<dbReference type="GO" id="GO:0030976">
    <property type="term" value="F:thiamine pyrophosphate binding"/>
    <property type="evidence" value="ECO:0007669"/>
    <property type="project" value="InterPro"/>
</dbReference>
<dbReference type="Pfam" id="PF02775">
    <property type="entry name" value="TPP_enzyme_C"/>
    <property type="match status" value="1"/>
</dbReference>
<dbReference type="NCBIfam" id="NF005760">
    <property type="entry name" value="PRK07586.1"/>
    <property type="match status" value="1"/>
</dbReference>
<feature type="domain" description="Thiamine pyrophosphate enzyme N-terminal TPP-binding" evidence="4">
    <location>
        <begin position="1"/>
        <end position="106"/>
    </location>
</feature>
<evidence type="ECO:0000313" key="6">
    <source>
        <dbReference type="Proteomes" id="UP000198850"/>
    </source>
</evidence>
<evidence type="ECO:0000256" key="1">
    <source>
        <dbReference type="ARBA" id="ARBA00007812"/>
    </source>
</evidence>
<dbReference type="AlphaFoldDB" id="A0A1H3XDW7"/>
<dbReference type="InterPro" id="IPR045229">
    <property type="entry name" value="TPP_enz"/>
</dbReference>
<dbReference type="GO" id="GO:0050660">
    <property type="term" value="F:flavin adenine dinucleotide binding"/>
    <property type="evidence" value="ECO:0007669"/>
    <property type="project" value="TreeGrafter"/>
</dbReference>
<proteinExistence type="inferred from homology"/>